<gene>
    <name evidence="1" type="ORF">AAJ76_1400039111</name>
</gene>
<dbReference type="EMBL" id="JPQZ01000014">
    <property type="protein sequence ID" value="KKO75698.1"/>
    <property type="molecule type" value="Genomic_DNA"/>
</dbReference>
<accession>A0A0F9WS42</accession>
<protein>
    <submittedName>
        <fullName evidence="1">Uncharacterized protein</fullName>
    </submittedName>
</protein>
<dbReference type="VEuPathDB" id="MicrosporidiaDB:AAJ76_1400039111"/>
<dbReference type="OrthoDB" id="2193106at2759"/>
<comment type="caution">
    <text evidence="1">The sequence shown here is derived from an EMBL/GenBank/DDBJ whole genome shotgun (WGS) entry which is preliminary data.</text>
</comment>
<proteinExistence type="predicted"/>
<dbReference type="VEuPathDB" id="MicrosporidiaDB:G9O61_00g011460"/>
<dbReference type="GeneID" id="36318929"/>
<dbReference type="AlphaFoldDB" id="A0A0F9WS42"/>
<organism evidence="1 2">
    <name type="scientific">Vairimorpha ceranae</name>
    <dbReference type="NCBI Taxonomy" id="40302"/>
    <lineage>
        <taxon>Eukaryota</taxon>
        <taxon>Fungi</taxon>
        <taxon>Fungi incertae sedis</taxon>
        <taxon>Microsporidia</taxon>
        <taxon>Nosematidae</taxon>
        <taxon>Vairimorpha</taxon>
    </lineage>
</organism>
<reference evidence="1 2" key="1">
    <citation type="journal article" date="2015" name="Environ. Microbiol.">
        <title>Genome analyses suggest the presence of polyploidy and recent human-driven expansions in eight global populations of the honeybee pathogen Nosema ceranae.</title>
        <authorList>
            <person name="Pelin A."/>
            <person name="Selman M."/>
            <person name="Aris-Brosou S."/>
            <person name="Farinelli L."/>
            <person name="Corradi N."/>
        </authorList>
    </citation>
    <scope>NUCLEOTIDE SEQUENCE [LARGE SCALE GENOMIC DNA]</scope>
    <source>
        <strain evidence="1 2">PA08 1199</strain>
    </source>
</reference>
<dbReference type="Proteomes" id="UP000034350">
    <property type="component" value="Unassembled WGS sequence"/>
</dbReference>
<keyword evidence="2" id="KW-1185">Reference proteome</keyword>
<sequence length="96" mass="11297">MKTEVIFKKHLSDFKKVDTSKYTQIYINKEVDDKTTKLSLSKYSGDILYILSNKDLEDVNDYFKQETIVESPNLPEKKINVKKSKQGNLFNFLKKK</sequence>
<dbReference type="RefSeq" id="XP_024331440.1">
    <property type="nucleotide sequence ID" value="XM_024474026.1"/>
</dbReference>
<evidence type="ECO:0000313" key="2">
    <source>
        <dbReference type="Proteomes" id="UP000034350"/>
    </source>
</evidence>
<evidence type="ECO:0000313" key="1">
    <source>
        <dbReference type="EMBL" id="KKO75698.1"/>
    </source>
</evidence>
<name>A0A0F9WS42_9MICR</name>